<sequence>MPHIRVDLHESHRPRMAEISSALHASLVEGLVMPDDDLFQIFTLHAEGELVFSPTFPEAERDDIIYIQVLASHGYTPELKQQMYAAMVKNMAAIGIRQDTLLVSIVEIDGANNWHSPAKPVAA</sequence>
<comment type="caution">
    <text evidence="1">The sequence shown here is derived from an EMBL/GenBank/DDBJ whole genome shotgun (WGS) entry which is preliminary data.</text>
</comment>
<accession>A0A6L9XX16</accession>
<dbReference type="RefSeq" id="WP_163288911.1">
    <property type="nucleotide sequence ID" value="NZ_JAAGWY010000001.1"/>
</dbReference>
<dbReference type="Gene3D" id="3.30.429.10">
    <property type="entry name" value="Macrophage Migration Inhibitory Factor"/>
    <property type="match status" value="1"/>
</dbReference>
<organism evidence="1 2">
    <name type="scientific">Leifsonia tongyongensis</name>
    <dbReference type="NCBI Taxonomy" id="1268043"/>
    <lineage>
        <taxon>Bacteria</taxon>
        <taxon>Bacillati</taxon>
        <taxon>Actinomycetota</taxon>
        <taxon>Actinomycetes</taxon>
        <taxon>Micrococcales</taxon>
        <taxon>Microbacteriaceae</taxon>
        <taxon>Leifsonia</taxon>
    </lineage>
</organism>
<dbReference type="PANTHER" id="PTHR38460">
    <property type="entry name" value="TAUTOMERASE YOLI-RELATED"/>
    <property type="match status" value="1"/>
</dbReference>
<dbReference type="Pfam" id="PF14552">
    <property type="entry name" value="Tautomerase_2"/>
    <property type="match status" value="1"/>
</dbReference>
<dbReference type="AlphaFoldDB" id="A0A6L9XX16"/>
<dbReference type="Proteomes" id="UP000474967">
    <property type="component" value="Unassembled WGS sequence"/>
</dbReference>
<dbReference type="InterPro" id="IPR014347">
    <property type="entry name" value="Tautomerase/MIF_sf"/>
</dbReference>
<dbReference type="PANTHER" id="PTHR38460:SF1">
    <property type="entry name" value="TAUTOMERASE YOLI-RELATED"/>
    <property type="match status" value="1"/>
</dbReference>
<evidence type="ECO:0000313" key="1">
    <source>
        <dbReference type="EMBL" id="NEN05737.1"/>
    </source>
</evidence>
<gene>
    <name evidence="1" type="ORF">G3T36_07610</name>
</gene>
<keyword evidence="2" id="KW-1185">Reference proteome</keyword>
<evidence type="ECO:0000313" key="2">
    <source>
        <dbReference type="Proteomes" id="UP000474967"/>
    </source>
</evidence>
<dbReference type="InterPro" id="IPR037479">
    <property type="entry name" value="Tauto_MSAD"/>
</dbReference>
<protein>
    <submittedName>
        <fullName evidence="1">Tautomerase family protein</fullName>
    </submittedName>
</protein>
<dbReference type="SUPFAM" id="SSF55331">
    <property type="entry name" value="Tautomerase/MIF"/>
    <property type="match status" value="1"/>
</dbReference>
<reference evidence="1 2" key="1">
    <citation type="journal article" date="2014" name="J. Microbiol.">
        <title>Diaminobutyricibacter tongyongensis gen. nov., sp. nov. and Homoserinibacter gongjuensis gen. nov., sp. nov. belong to the family Microbacteriaceae.</title>
        <authorList>
            <person name="Kim S.J."/>
            <person name="Ahn J.H."/>
            <person name="Weon H.Y."/>
            <person name="Hamada M."/>
            <person name="Suzuki K."/>
            <person name="Kwon S.W."/>
        </authorList>
    </citation>
    <scope>NUCLEOTIDE SEQUENCE [LARGE SCALE GENOMIC DNA]</scope>
    <source>
        <strain evidence="1 2">NBRC 108724</strain>
    </source>
</reference>
<proteinExistence type="predicted"/>
<dbReference type="EMBL" id="JAAGWY010000001">
    <property type="protein sequence ID" value="NEN05737.1"/>
    <property type="molecule type" value="Genomic_DNA"/>
</dbReference>
<name>A0A6L9XX16_9MICO</name>